<comment type="caution">
    <text evidence="11">The sequence shown here is derived from an EMBL/GenBank/DDBJ whole genome shotgun (WGS) entry which is preliminary data.</text>
</comment>
<dbReference type="PANTHER" id="PTHR30616:SF2">
    <property type="entry name" value="PURINE NUCLEOSIDE PHOSPHORYLASE LACC1"/>
    <property type="match status" value="1"/>
</dbReference>
<comment type="catalytic activity">
    <reaction evidence="8">
        <text>adenosine + phosphate = alpha-D-ribose 1-phosphate + adenine</text>
        <dbReference type="Rhea" id="RHEA:27642"/>
        <dbReference type="ChEBI" id="CHEBI:16335"/>
        <dbReference type="ChEBI" id="CHEBI:16708"/>
        <dbReference type="ChEBI" id="CHEBI:43474"/>
        <dbReference type="ChEBI" id="CHEBI:57720"/>
        <dbReference type="EC" id="2.4.2.1"/>
    </reaction>
    <physiologicalReaction direction="left-to-right" evidence="8">
        <dbReference type="Rhea" id="RHEA:27643"/>
    </physiologicalReaction>
</comment>
<comment type="catalytic activity">
    <reaction evidence="7">
        <text>adenosine + H2O + H(+) = inosine + NH4(+)</text>
        <dbReference type="Rhea" id="RHEA:24408"/>
        <dbReference type="ChEBI" id="CHEBI:15377"/>
        <dbReference type="ChEBI" id="CHEBI:15378"/>
        <dbReference type="ChEBI" id="CHEBI:16335"/>
        <dbReference type="ChEBI" id="CHEBI:17596"/>
        <dbReference type="ChEBI" id="CHEBI:28938"/>
        <dbReference type="EC" id="3.5.4.4"/>
    </reaction>
    <physiologicalReaction direction="left-to-right" evidence="7">
        <dbReference type="Rhea" id="RHEA:24409"/>
    </physiologicalReaction>
</comment>
<reference evidence="11 12" key="1">
    <citation type="submission" date="2017-08" db="EMBL/GenBank/DDBJ databases">
        <title>Pusillimonas indicus sp. nov., a member of the family Alcaligenaceae isolated from surface seawater.</title>
        <authorList>
            <person name="Li J."/>
        </authorList>
    </citation>
    <scope>NUCLEOTIDE SEQUENCE [LARGE SCALE GENOMIC DNA]</scope>
    <source>
        <strain evidence="11 12">L52-1-41</strain>
    </source>
</reference>
<dbReference type="Proteomes" id="UP000266206">
    <property type="component" value="Unassembled WGS sequence"/>
</dbReference>
<evidence type="ECO:0000256" key="7">
    <source>
        <dbReference type="ARBA" id="ARBA00047989"/>
    </source>
</evidence>
<sequence length="261" mass="27905">MNEDLLRITGTAWPGVHYFCSTRQGGVSTEPYSSLNLATHVNDSVEHVALNRARLEALLPGPPHWLEQVHGVDVAQINGDAPTQSRTPVVCADAAVTTRSQCVLAILTADCLPVVLADEAGSVLGVAHAGWRGLAAGVLENTVAAMRKHLKPQSVLRAWIGPGISQAAFEVGPEVRAAFVDADASTSVYFAQRYANYPAAGQKWLADLPGLARHRLWAAGVANIELSGHCSFRESALFYSYRRTPHTGRMATVAWLSGATD</sequence>
<evidence type="ECO:0000256" key="3">
    <source>
        <dbReference type="ARBA" id="ARBA00022679"/>
    </source>
</evidence>
<evidence type="ECO:0000256" key="9">
    <source>
        <dbReference type="ARBA" id="ARBA00049893"/>
    </source>
</evidence>
<comment type="similarity">
    <text evidence="2 10">Belongs to the purine nucleoside phosphorylase YfiH/LACC1 family.</text>
</comment>
<keyword evidence="6" id="KW-0862">Zinc</keyword>
<evidence type="ECO:0000256" key="1">
    <source>
        <dbReference type="ARBA" id="ARBA00000553"/>
    </source>
</evidence>
<dbReference type="Pfam" id="PF02578">
    <property type="entry name" value="Cu-oxidase_4"/>
    <property type="match status" value="1"/>
</dbReference>
<evidence type="ECO:0000256" key="5">
    <source>
        <dbReference type="ARBA" id="ARBA00022801"/>
    </source>
</evidence>
<dbReference type="InterPro" id="IPR038371">
    <property type="entry name" value="Cu_polyphenol_OxRdtase_sf"/>
</dbReference>
<keyword evidence="4" id="KW-0479">Metal-binding</keyword>
<dbReference type="GO" id="GO:0005507">
    <property type="term" value="F:copper ion binding"/>
    <property type="evidence" value="ECO:0007669"/>
    <property type="project" value="TreeGrafter"/>
</dbReference>
<organism evidence="11 12">
    <name type="scientific">Neopusillimonas maritima</name>
    <dbReference type="NCBI Taxonomy" id="2026239"/>
    <lineage>
        <taxon>Bacteria</taxon>
        <taxon>Pseudomonadati</taxon>
        <taxon>Pseudomonadota</taxon>
        <taxon>Betaproteobacteria</taxon>
        <taxon>Burkholderiales</taxon>
        <taxon>Alcaligenaceae</taxon>
        <taxon>Neopusillimonas</taxon>
    </lineage>
</organism>
<dbReference type="PANTHER" id="PTHR30616">
    <property type="entry name" value="UNCHARACTERIZED PROTEIN YFIH"/>
    <property type="match status" value="1"/>
</dbReference>
<dbReference type="GO" id="GO:0017061">
    <property type="term" value="F:S-methyl-5-thioadenosine phosphorylase activity"/>
    <property type="evidence" value="ECO:0007669"/>
    <property type="project" value="UniProtKB-EC"/>
</dbReference>
<dbReference type="GO" id="GO:0016787">
    <property type="term" value="F:hydrolase activity"/>
    <property type="evidence" value="ECO:0007669"/>
    <property type="project" value="UniProtKB-KW"/>
</dbReference>
<dbReference type="InterPro" id="IPR011324">
    <property type="entry name" value="Cytotoxic_necrot_fac-like_cat"/>
</dbReference>
<proteinExistence type="inferred from homology"/>
<evidence type="ECO:0000256" key="8">
    <source>
        <dbReference type="ARBA" id="ARBA00048968"/>
    </source>
</evidence>
<evidence type="ECO:0000313" key="11">
    <source>
        <dbReference type="EMBL" id="RIY40290.1"/>
    </source>
</evidence>
<dbReference type="CDD" id="cd16833">
    <property type="entry name" value="YfiH"/>
    <property type="match status" value="1"/>
</dbReference>
<evidence type="ECO:0000256" key="6">
    <source>
        <dbReference type="ARBA" id="ARBA00022833"/>
    </source>
</evidence>
<comment type="catalytic activity">
    <reaction evidence="1">
        <text>inosine + phosphate = alpha-D-ribose 1-phosphate + hypoxanthine</text>
        <dbReference type="Rhea" id="RHEA:27646"/>
        <dbReference type="ChEBI" id="CHEBI:17368"/>
        <dbReference type="ChEBI" id="CHEBI:17596"/>
        <dbReference type="ChEBI" id="CHEBI:43474"/>
        <dbReference type="ChEBI" id="CHEBI:57720"/>
        <dbReference type="EC" id="2.4.2.1"/>
    </reaction>
    <physiologicalReaction direction="left-to-right" evidence="1">
        <dbReference type="Rhea" id="RHEA:27647"/>
    </physiologicalReaction>
</comment>
<name>A0A3A1YTS3_9BURK</name>
<dbReference type="OrthoDB" id="4279at2"/>
<keyword evidence="3" id="KW-0808">Transferase</keyword>
<dbReference type="AlphaFoldDB" id="A0A3A1YTS3"/>
<evidence type="ECO:0000256" key="10">
    <source>
        <dbReference type="RuleBase" id="RU361274"/>
    </source>
</evidence>
<keyword evidence="5" id="KW-0378">Hydrolase</keyword>
<gene>
    <name evidence="11" type="ORF">CJP73_11570</name>
</gene>
<evidence type="ECO:0000256" key="4">
    <source>
        <dbReference type="ARBA" id="ARBA00022723"/>
    </source>
</evidence>
<comment type="catalytic activity">
    <reaction evidence="9">
        <text>S-methyl-5'-thioadenosine + phosphate = 5-(methylsulfanyl)-alpha-D-ribose 1-phosphate + adenine</text>
        <dbReference type="Rhea" id="RHEA:11852"/>
        <dbReference type="ChEBI" id="CHEBI:16708"/>
        <dbReference type="ChEBI" id="CHEBI:17509"/>
        <dbReference type="ChEBI" id="CHEBI:43474"/>
        <dbReference type="ChEBI" id="CHEBI:58533"/>
        <dbReference type="EC" id="2.4.2.28"/>
    </reaction>
    <physiologicalReaction direction="left-to-right" evidence="9">
        <dbReference type="Rhea" id="RHEA:11853"/>
    </physiologicalReaction>
</comment>
<dbReference type="Gene3D" id="3.60.140.10">
    <property type="entry name" value="CNF1/YfiH-like putative cysteine hydrolases"/>
    <property type="match status" value="1"/>
</dbReference>
<dbReference type="InterPro" id="IPR003730">
    <property type="entry name" value="Cu_polyphenol_OxRdtase"/>
</dbReference>
<dbReference type="NCBIfam" id="TIGR00726">
    <property type="entry name" value="peptidoglycan editing factor PgeF"/>
    <property type="match status" value="1"/>
</dbReference>
<protein>
    <recommendedName>
        <fullName evidence="10">Purine nucleoside phosphorylase</fullName>
    </recommendedName>
</protein>
<evidence type="ECO:0000313" key="12">
    <source>
        <dbReference type="Proteomes" id="UP000266206"/>
    </source>
</evidence>
<evidence type="ECO:0000256" key="2">
    <source>
        <dbReference type="ARBA" id="ARBA00007353"/>
    </source>
</evidence>
<dbReference type="EMBL" id="NQYH01000010">
    <property type="protein sequence ID" value="RIY40290.1"/>
    <property type="molecule type" value="Genomic_DNA"/>
</dbReference>
<dbReference type="SUPFAM" id="SSF64438">
    <property type="entry name" value="CNF1/YfiH-like putative cysteine hydrolases"/>
    <property type="match status" value="1"/>
</dbReference>
<accession>A0A3A1YTS3</accession>